<evidence type="ECO:0000256" key="1">
    <source>
        <dbReference type="SAM" id="Phobius"/>
    </source>
</evidence>
<dbReference type="EMBL" id="CABCSJ010000002">
    <property type="protein sequence ID" value="VST63397.1"/>
    <property type="molecule type" value="Genomic_DNA"/>
</dbReference>
<protein>
    <submittedName>
        <fullName evidence="2">Conjugative transposon membrane protein</fullName>
    </submittedName>
</protein>
<dbReference type="Proteomes" id="UP000405447">
    <property type="component" value="Unassembled WGS sequence"/>
</dbReference>
<dbReference type="AlphaFoldDB" id="A0AAQ3A097"/>
<organism evidence="2 3">
    <name type="scientific">Streptococcus pneumoniae</name>
    <dbReference type="NCBI Taxonomy" id="1313"/>
    <lineage>
        <taxon>Bacteria</taxon>
        <taxon>Bacillati</taxon>
        <taxon>Bacillota</taxon>
        <taxon>Bacilli</taxon>
        <taxon>Lactobacillales</taxon>
        <taxon>Streptococcaceae</taxon>
        <taxon>Streptococcus</taxon>
    </lineage>
</organism>
<evidence type="ECO:0000313" key="3">
    <source>
        <dbReference type="Proteomes" id="UP000405447"/>
    </source>
</evidence>
<sequence>MKKINKMNKKTGILIGVGSVLSIGTMIAVLLKKKTKKLSDFKEDDFDFDFGEVEESFDKDEFDTENDDERKEEIYSLEDEYLEYESKTEEEKQKEFRVLVVDVLSAMYKEILSMNETLDTVKKDIDRIGEVKALVEELENCKEEIISLWEHMEKLSEMREEITGKKNRG</sequence>
<keyword evidence="1" id="KW-0812">Transmembrane</keyword>
<evidence type="ECO:0000313" key="2">
    <source>
        <dbReference type="EMBL" id="VST63397.1"/>
    </source>
</evidence>
<keyword evidence="1" id="KW-0472">Membrane</keyword>
<feature type="transmembrane region" description="Helical" evidence="1">
    <location>
        <begin position="12"/>
        <end position="31"/>
    </location>
</feature>
<reference evidence="2 3" key="1">
    <citation type="submission" date="2019-04" db="EMBL/GenBank/DDBJ databases">
        <authorList>
            <consortium name="Pathogen Informatics"/>
        </authorList>
    </citation>
    <scope>NUCLEOTIDE SEQUENCE [LARGE SCALE GENOMIC DNA]</scope>
    <source>
        <strain evidence="2 3">GPSC535</strain>
    </source>
</reference>
<gene>
    <name evidence="2" type="ORF">SAMEA3389245_00691</name>
</gene>
<proteinExistence type="predicted"/>
<name>A0AAQ3A097_STREE</name>
<accession>A0AAQ3A097</accession>
<comment type="caution">
    <text evidence="2">The sequence shown here is derived from an EMBL/GenBank/DDBJ whole genome shotgun (WGS) entry which is preliminary data.</text>
</comment>
<keyword evidence="1" id="KW-1133">Transmembrane helix</keyword>